<evidence type="ECO:0000256" key="1">
    <source>
        <dbReference type="ARBA" id="ARBA00007626"/>
    </source>
</evidence>
<dbReference type="Proteomes" id="UP000886885">
    <property type="component" value="Chromosome 1A"/>
</dbReference>
<evidence type="ECO:0000313" key="4">
    <source>
        <dbReference type="EMBL" id="KAG6792881.1"/>
    </source>
</evidence>
<dbReference type="PANTHER" id="PTHR47447">
    <property type="entry name" value="OS03G0856100 PROTEIN"/>
    <property type="match status" value="1"/>
</dbReference>
<name>A0A8X8DJ24_POPTO</name>
<dbReference type="AlphaFoldDB" id="A0A8X8DJ24"/>
<comment type="similarity">
    <text evidence="1">Belongs to the PPR family. P subfamily.</text>
</comment>
<reference evidence="4" key="1">
    <citation type="journal article" date="2020" name="bioRxiv">
        <title>Hybrid origin of Populus tomentosa Carr. identified through genome sequencing and phylogenomic analysis.</title>
        <authorList>
            <person name="An X."/>
            <person name="Gao K."/>
            <person name="Chen Z."/>
            <person name="Li J."/>
            <person name="Yang X."/>
            <person name="Yang X."/>
            <person name="Zhou J."/>
            <person name="Guo T."/>
            <person name="Zhao T."/>
            <person name="Huang S."/>
            <person name="Miao D."/>
            <person name="Khan W.U."/>
            <person name="Rao P."/>
            <person name="Ye M."/>
            <person name="Lei B."/>
            <person name="Liao W."/>
            <person name="Wang J."/>
            <person name="Ji L."/>
            <person name="Li Y."/>
            <person name="Guo B."/>
            <person name="Mustafa N.S."/>
            <person name="Li S."/>
            <person name="Yun Q."/>
            <person name="Keller S.R."/>
            <person name="Mao J."/>
            <person name="Zhang R."/>
            <person name="Strauss S.H."/>
        </authorList>
    </citation>
    <scope>NUCLEOTIDE SEQUENCE</scope>
    <source>
        <strain evidence="4">GM15</strain>
        <tissue evidence="4">Leaf</tissue>
    </source>
</reference>
<dbReference type="InterPro" id="IPR002885">
    <property type="entry name" value="PPR_rpt"/>
</dbReference>
<keyword evidence="5" id="KW-1185">Reference proteome</keyword>
<evidence type="ECO:0000256" key="2">
    <source>
        <dbReference type="ARBA" id="ARBA00022737"/>
    </source>
</evidence>
<keyword evidence="3" id="KW-0812">Transmembrane</keyword>
<protein>
    <recommendedName>
        <fullName evidence="6">Pentatricopeptide repeat-containing protein</fullName>
    </recommendedName>
</protein>
<dbReference type="NCBIfam" id="TIGR00756">
    <property type="entry name" value="PPR"/>
    <property type="match status" value="1"/>
</dbReference>
<dbReference type="OrthoDB" id="185373at2759"/>
<comment type="caution">
    <text evidence="4">The sequence shown here is derived from an EMBL/GenBank/DDBJ whole genome shotgun (WGS) entry which is preliminary data.</text>
</comment>
<sequence>MTMTFLPKAVLEAPDEAIKEKQWESALKQHWYEPRTKTDTKLLMMIGKCRQHEEARLLYEVMQSDGLKPTNDVYAALVNAYGQSGQLDKAFSAVAEMKPISVILICKAKMLEEMENTLTDMIESGSSAPDLFTFNSITGGLWGLVGAVGSKTRWRSETFGKANDIETMEEYLCKTKHLRIKTNTITYCSLVSVYSKTGHIMKVDSILRQVENSDIHHLCYHDPSRQCSRHHIEAAQGMENMMIATRKVSVMASNNNVLLVHEYLSFNCSGLTFCTKLTGALHEDYCGRATFKYRVRILSFASAAAAMYAYGSVAVLVLRTVPIELYITYGLWLTSS</sequence>
<evidence type="ECO:0000256" key="3">
    <source>
        <dbReference type="SAM" id="Phobius"/>
    </source>
</evidence>
<keyword evidence="3" id="KW-1133">Transmembrane helix</keyword>
<gene>
    <name evidence="4" type="ORF">POTOM_002043</name>
</gene>
<organism evidence="4 5">
    <name type="scientific">Populus tomentosa</name>
    <name type="common">Chinese white poplar</name>
    <dbReference type="NCBI Taxonomy" id="118781"/>
    <lineage>
        <taxon>Eukaryota</taxon>
        <taxon>Viridiplantae</taxon>
        <taxon>Streptophyta</taxon>
        <taxon>Embryophyta</taxon>
        <taxon>Tracheophyta</taxon>
        <taxon>Spermatophyta</taxon>
        <taxon>Magnoliopsida</taxon>
        <taxon>eudicotyledons</taxon>
        <taxon>Gunneridae</taxon>
        <taxon>Pentapetalae</taxon>
        <taxon>rosids</taxon>
        <taxon>fabids</taxon>
        <taxon>Malpighiales</taxon>
        <taxon>Salicaceae</taxon>
        <taxon>Saliceae</taxon>
        <taxon>Populus</taxon>
    </lineage>
</organism>
<keyword evidence="3" id="KW-0472">Membrane</keyword>
<accession>A0A8X8DJ24</accession>
<proteinExistence type="inferred from homology"/>
<keyword evidence="2" id="KW-0677">Repeat</keyword>
<evidence type="ECO:0008006" key="6">
    <source>
        <dbReference type="Google" id="ProtNLM"/>
    </source>
</evidence>
<dbReference type="PANTHER" id="PTHR47447:SF17">
    <property type="entry name" value="OS12G0638900 PROTEIN"/>
    <property type="match status" value="1"/>
</dbReference>
<evidence type="ECO:0000313" key="5">
    <source>
        <dbReference type="Proteomes" id="UP000886885"/>
    </source>
</evidence>
<feature type="transmembrane region" description="Helical" evidence="3">
    <location>
        <begin position="297"/>
        <end position="318"/>
    </location>
</feature>
<dbReference type="Pfam" id="PF01535">
    <property type="entry name" value="PPR"/>
    <property type="match status" value="2"/>
</dbReference>
<dbReference type="EMBL" id="JAAWWB010000001">
    <property type="protein sequence ID" value="KAG6792881.1"/>
    <property type="molecule type" value="Genomic_DNA"/>
</dbReference>